<gene>
    <name evidence="3" type="ORF">VOI36_34910</name>
</gene>
<comment type="caution">
    <text evidence="3">The sequence shown here is derived from an EMBL/GenBank/DDBJ whole genome shotgun (WGS) entry which is preliminary data.</text>
</comment>
<evidence type="ECO:0000313" key="4">
    <source>
        <dbReference type="Proteomes" id="UP001466933"/>
    </source>
</evidence>
<feature type="domain" description="Bulb-type lectin" evidence="2">
    <location>
        <begin position="36"/>
        <end position="145"/>
    </location>
</feature>
<evidence type="ECO:0000259" key="2">
    <source>
        <dbReference type="PROSITE" id="PS50927"/>
    </source>
</evidence>
<dbReference type="SMART" id="SM00108">
    <property type="entry name" value="B_lectin"/>
    <property type="match status" value="2"/>
</dbReference>
<dbReference type="PANTHER" id="PTHR47976">
    <property type="entry name" value="G-TYPE LECTIN S-RECEPTOR-LIKE SERINE/THREONINE-PROTEIN KINASE SD2-5"/>
    <property type="match status" value="1"/>
</dbReference>
<name>A0ABU9WT11_9BURK</name>
<reference evidence="3 4" key="1">
    <citation type="submission" date="2024-05" db="EMBL/GenBank/DDBJ databases">
        <title>Burkholderia sp. Nov. a novel bacteria isolated from rhizosphere soil of Camellia sinensis.</title>
        <authorList>
            <person name="Dong Y."/>
        </authorList>
    </citation>
    <scope>NUCLEOTIDE SEQUENCE [LARGE SCALE GENOMIC DNA]</scope>
    <source>
        <strain evidence="3 4">GS2Y</strain>
    </source>
</reference>
<dbReference type="InterPro" id="IPR051343">
    <property type="entry name" value="G-type_lectin_kinases/EP1-like"/>
</dbReference>
<dbReference type="SUPFAM" id="SSF51110">
    <property type="entry name" value="alpha-D-mannose-specific plant lectins"/>
    <property type="match status" value="2"/>
</dbReference>
<feature type="domain" description="Bulb-type lectin" evidence="2">
    <location>
        <begin position="154"/>
        <end position="260"/>
    </location>
</feature>
<dbReference type="Gene3D" id="2.90.10.30">
    <property type="match status" value="1"/>
</dbReference>
<dbReference type="InterPro" id="IPR036426">
    <property type="entry name" value="Bulb-type_lectin_dom_sf"/>
</dbReference>
<keyword evidence="4" id="KW-1185">Reference proteome</keyword>
<dbReference type="EMBL" id="JBCPYA010000022">
    <property type="protein sequence ID" value="MEN2475103.1"/>
    <property type="molecule type" value="Genomic_DNA"/>
</dbReference>
<accession>A0ABU9WT11</accession>
<evidence type="ECO:0000256" key="1">
    <source>
        <dbReference type="ARBA" id="ARBA00022729"/>
    </source>
</evidence>
<dbReference type="InterPro" id="IPR001480">
    <property type="entry name" value="Bulb-type_lectin_dom"/>
</dbReference>
<keyword evidence="1" id="KW-0732">Signal</keyword>
<dbReference type="PANTHER" id="PTHR47976:SF2">
    <property type="entry name" value="RECEPTOR-LIKE SERINE_THREONINE-PROTEIN KINASE"/>
    <property type="match status" value="1"/>
</dbReference>
<organism evidence="3 4">
    <name type="scientific">Burkholderia theae</name>
    <dbReference type="NCBI Taxonomy" id="3143496"/>
    <lineage>
        <taxon>Bacteria</taxon>
        <taxon>Pseudomonadati</taxon>
        <taxon>Pseudomonadota</taxon>
        <taxon>Betaproteobacteria</taxon>
        <taxon>Burkholderiales</taxon>
        <taxon>Burkholderiaceae</taxon>
        <taxon>Burkholderia</taxon>
    </lineage>
</organism>
<dbReference type="RefSeq" id="WP_343495079.1">
    <property type="nucleotide sequence ID" value="NZ_JBCPYA010000022.1"/>
</dbReference>
<dbReference type="PROSITE" id="PS50927">
    <property type="entry name" value="BULB_LECTIN"/>
    <property type="match status" value="2"/>
</dbReference>
<dbReference type="Proteomes" id="UP001466933">
    <property type="component" value="Unassembled WGS sequence"/>
</dbReference>
<dbReference type="Gene3D" id="2.90.10.10">
    <property type="entry name" value="Bulb-type lectin domain"/>
    <property type="match status" value="1"/>
</dbReference>
<evidence type="ECO:0000313" key="3">
    <source>
        <dbReference type="EMBL" id="MEN2475103.1"/>
    </source>
</evidence>
<proteinExistence type="predicted"/>
<sequence length="289" mass="31868">MKKQENYQTQLIPGERVRRLSIFAFIFLVCQSLAFAKRLEPGATMWAGQSVCSDNNQYCLTLQKSDGNLVLYAASGQAVWQAKTNGKGVTRAVMQPDGNFVLYTDDNRPIWVIKTERSNSFLNVQDDGNIVFYWMRPIWDSKTSDVSSMQSNAARILYPNTKLTAGVSYSIGQYFFILQADGNLVLYKNGAAIWNTGTAGKGVTSAWMQNDGNFVLYNDAGTPIWKTNTGGNSGALFAFQPDGNLVVYVQTPSWDRLAGYNHPDFKDHRGPGQGYCIGACGGAIISIPF</sequence>
<protein>
    <submittedName>
        <fullName evidence="3">Curculin (Mannose-binding) lectin</fullName>
    </submittedName>
</protein>